<dbReference type="Proteomes" id="UP000231742">
    <property type="component" value="Unassembled WGS sequence"/>
</dbReference>
<dbReference type="InterPro" id="IPR005149">
    <property type="entry name" value="Tscrpt_reg_PadR_N"/>
</dbReference>
<dbReference type="InterPro" id="IPR052509">
    <property type="entry name" value="Metal_resp_DNA-bind_regulator"/>
</dbReference>
<organism evidence="3 4">
    <name type="scientific">Salinibacterium amurskyense</name>
    <dbReference type="NCBI Taxonomy" id="205941"/>
    <lineage>
        <taxon>Bacteria</taxon>
        <taxon>Bacillati</taxon>
        <taxon>Actinomycetota</taxon>
        <taxon>Actinomycetes</taxon>
        <taxon>Micrococcales</taxon>
        <taxon>Microbacteriaceae</taxon>
        <taxon>Salinibacterium</taxon>
    </lineage>
</organism>
<dbReference type="Pfam" id="PF03551">
    <property type="entry name" value="PadR"/>
    <property type="match status" value="1"/>
</dbReference>
<protein>
    <submittedName>
        <fullName evidence="3">PadR family transcriptional regulator</fullName>
    </submittedName>
</protein>
<feature type="compositionally biased region" description="Low complexity" evidence="1">
    <location>
        <begin position="103"/>
        <end position="116"/>
    </location>
</feature>
<comment type="caution">
    <text evidence="3">The sequence shown here is derived from an EMBL/GenBank/DDBJ whole genome shotgun (WGS) entry which is preliminary data.</text>
</comment>
<dbReference type="EMBL" id="PGFH01000002">
    <property type="protein sequence ID" value="PJJ78405.1"/>
    <property type="molecule type" value="Genomic_DNA"/>
</dbReference>
<evidence type="ECO:0000259" key="2">
    <source>
        <dbReference type="Pfam" id="PF03551"/>
    </source>
</evidence>
<feature type="region of interest" description="Disordered" evidence="1">
    <location>
        <begin position="103"/>
        <end position="130"/>
    </location>
</feature>
<dbReference type="SUPFAM" id="SSF46785">
    <property type="entry name" value="Winged helix' DNA-binding domain"/>
    <property type="match status" value="1"/>
</dbReference>
<feature type="domain" description="Transcription regulator PadR N-terminal" evidence="2">
    <location>
        <begin position="8"/>
        <end position="81"/>
    </location>
</feature>
<accession>A0A2M9D2Y5</accession>
<keyword evidence="4" id="KW-1185">Reference proteome</keyword>
<evidence type="ECO:0000313" key="4">
    <source>
        <dbReference type="Proteomes" id="UP000231742"/>
    </source>
</evidence>
<sequence>MTETSFWILTALSAGARHGYAILNEVAELSEGAIKLRVTTLYASLERLERQSHVRVTGDEIVEGRARRYYEITDDGRAQLEAEAERLAQRAAVAQARIAAQTTPARPVAARPASTPGTAFSPMANTAAPA</sequence>
<name>A0A2M9D2Y5_9MICO</name>
<dbReference type="PANTHER" id="PTHR33169:SF13">
    <property type="entry name" value="PADR-FAMILY TRANSCRIPTIONAL REGULATOR"/>
    <property type="match status" value="1"/>
</dbReference>
<dbReference type="InterPro" id="IPR036388">
    <property type="entry name" value="WH-like_DNA-bd_sf"/>
</dbReference>
<reference evidence="3 4" key="1">
    <citation type="submission" date="2017-11" db="EMBL/GenBank/DDBJ databases">
        <title>Genomic Encyclopedia of Archaeal and Bacterial Type Strains, Phase II (KMG-II): From Individual Species to Whole Genera.</title>
        <authorList>
            <person name="Goeker M."/>
        </authorList>
    </citation>
    <scope>NUCLEOTIDE SEQUENCE [LARGE SCALE GENOMIC DNA]</scope>
    <source>
        <strain evidence="3 4">DSM 16400</strain>
    </source>
</reference>
<dbReference type="Gene3D" id="1.10.10.10">
    <property type="entry name" value="Winged helix-like DNA-binding domain superfamily/Winged helix DNA-binding domain"/>
    <property type="match status" value="1"/>
</dbReference>
<dbReference type="AlphaFoldDB" id="A0A2M9D2Y5"/>
<dbReference type="RefSeq" id="WP_100389450.1">
    <property type="nucleotide sequence ID" value="NZ_BMZU01000002.1"/>
</dbReference>
<dbReference type="OrthoDB" id="122286at2"/>
<dbReference type="PANTHER" id="PTHR33169">
    <property type="entry name" value="PADR-FAMILY TRANSCRIPTIONAL REGULATOR"/>
    <property type="match status" value="1"/>
</dbReference>
<proteinExistence type="predicted"/>
<dbReference type="InterPro" id="IPR036390">
    <property type="entry name" value="WH_DNA-bd_sf"/>
</dbReference>
<evidence type="ECO:0000256" key="1">
    <source>
        <dbReference type="SAM" id="MobiDB-lite"/>
    </source>
</evidence>
<evidence type="ECO:0000313" key="3">
    <source>
        <dbReference type="EMBL" id="PJJ78405.1"/>
    </source>
</evidence>
<gene>
    <name evidence="3" type="ORF">CLV85_1975</name>
</gene>